<dbReference type="EMBL" id="KI630811">
    <property type="protein sequence ID" value="EYU32961.1"/>
    <property type="molecule type" value="Genomic_DNA"/>
</dbReference>
<dbReference type="SUPFAM" id="SSF51445">
    <property type="entry name" value="(Trans)glycosidases"/>
    <property type="match status" value="1"/>
</dbReference>
<feature type="signal peptide" evidence="8">
    <location>
        <begin position="1"/>
        <end position="18"/>
    </location>
</feature>
<dbReference type="InterPro" id="IPR017853">
    <property type="entry name" value="GH"/>
</dbReference>
<dbReference type="GO" id="GO:0042973">
    <property type="term" value="F:glucan endo-1,3-beta-D-glucosidase activity"/>
    <property type="evidence" value="ECO:0007669"/>
    <property type="project" value="UniProtKB-EC"/>
</dbReference>
<dbReference type="InterPro" id="IPR000490">
    <property type="entry name" value="Glyco_hydro_17"/>
</dbReference>
<sequence length="384" mass="42361">MAMASLFRFLLLLHVISSGSFQIAVGIGIGINYGQLANNLPPPSDVLSLLKTLKVTRVKLYNTDSDTLTAFANTGIEFMVGVRNEDLQRISDPTQAQLWVQQNIRPHTPQTKITSISVGNEILGSSNNQYAPFLLPAMQAISGALTNLGLSDDIYVTSAHSYVILENSYPPSSGSFKQNLVGYIKGILDFHSRTNSSFLINAYPFFAYKANPAQIPLNYSIFEPSKGTTDNVTNLHYDNMLYAQIDAVYSAMKLLGHTDVRVRVSETGCPSKGEPDEVGATPENARLYNGNLLKRMEKDRGTPANPDKPIDIYIFALFNENLKPGPISERNYGLLYPNGTPVYEIGLRDDGSHGYVLPQMEYSSSTKNVMFFSNVFLLLLMCSL</sequence>
<dbReference type="InterPro" id="IPR044965">
    <property type="entry name" value="Glyco_hydro_17_plant"/>
</dbReference>
<dbReference type="EC" id="3.2.1.39" evidence="3"/>
<dbReference type="PANTHER" id="PTHR32227">
    <property type="entry name" value="GLUCAN ENDO-1,3-BETA-GLUCOSIDASE BG1-RELATED-RELATED"/>
    <property type="match status" value="1"/>
</dbReference>
<reference evidence="9 10" key="1">
    <citation type="journal article" date="2013" name="Proc. Natl. Acad. Sci. U.S.A.">
        <title>Fine-scale variation in meiotic recombination in Mimulus inferred from population shotgun sequencing.</title>
        <authorList>
            <person name="Hellsten U."/>
            <person name="Wright K.M."/>
            <person name="Jenkins J."/>
            <person name="Shu S."/>
            <person name="Yuan Y."/>
            <person name="Wessler S.R."/>
            <person name="Schmutz J."/>
            <person name="Willis J.H."/>
            <person name="Rokhsar D.S."/>
        </authorList>
    </citation>
    <scope>NUCLEOTIDE SEQUENCE [LARGE SCALE GENOMIC DNA]</scope>
    <source>
        <strain evidence="10">cv. DUN x IM62</strain>
    </source>
</reference>
<name>A0A022QWE8_ERYGU</name>
<dbReference type="EMBL" id="KI630811">
    <property type="protein sequence ID" value="EYU32962.1"/>
    <property type="molecule type" value="Genomic_DNA"/>
</dbReference>
<evidence type="ECO:0000256" key="4">
    <source>
        <dbReference type="ARBA" id="ARBA00022729"/>
    </source>
</evidence>
<evidence type="ECO:0000256" key="2">
    <source>
        <dbReference type="ARBA" id="ARBA00008773"/>
    </source>
</evidence>
<dbReference type="OrthoDB" id="77201at2759"/>
<evidence type="ECO:0000256" key="7">
    <source>
        <dbReference type="RuleBase" id="RU004335"/>
    </source>
</evidence>
<dbReference type="FunFam" id="3.20.20.80:FF:000005">
    <property type="entry name" value="Glucan endo-1,3-beta-glucosidase 14"/>
    <property type="match status" value="1"/>
</dbReference>
<gene>
    <name evidence="9" type="ORF">MIMGU_mgv1a008114mg</name>
</gene>
<protein>
    <recommendedName>
        <fullName evidence="3">glucan endo-1,3-beta-D-glucosidase</fullName>
        <ecNumber evidence="3">3.2.1.39</ecNumber>
    </recommendedName>
</protein>
<evidence type="ECO:0000256" key="3">
    <source>
        <dbReference type="ARBA" id="ARBA00012780"/>
    </source>
</evidence>
<evidence type="ECO:0000313" key="9">
    <source>
        <dbReference type="EMBL" id="EYU32962.1"/>
    </source>
</evidence>
<dbReference type="GO" id="GO:0005886">
    <property type="term" value="C:plasma membrane"/>
    <property type="evidence" value="ECO:0000318"/>
    <property type="project" value="GO_Central"/>
</dbReference>
<keyword evidence="5" id="KW-0378">Hydrolase</keyword>
<feature type="chain" id="PRO_5015026028" description="glucan endo-1,3-beta-D-glucosidase" evidence="8">
    <location>
        <begin position="19"/>
        <end position="384"/>
    </location>
</feature>
<comment type="catalytic activity">
    <reaction evidence="1">
        <text>Hydrolysis of (1-&gt;3)-beta-D-glucosidic linkages in (1-&gt;3)-beta-D-glucans.</text>
        <dbReference type="EC" id="3.2.1.39"/>
    </reaction>
</comment>
<evidence type="ECO:0000256" key="1">
    <source>
        <dbReference type="ARBA" id="ARBA00000382"/>
    </source>
</evidence>
<dbReference type="KEGG" id="egt:105962921"/>
<dbReference type="OMA" id="QWVNANI"/>
<keyword evidence="10" id="KW-1185">Reference proteome</keyword>
<dbReference type="Gene3D" id="3.20.20.80">
    <property type="entry name" value="Glycosidases"/>
    <property type="match status" value="1"/>
</dbReference>
<dbReference type="GO" id="GO:0005975">
    <property type="term" value="P:carbohydrate metabolic process"/>
    <property type="evidence" value="ECO:0007669"/>
    <property type="project" value="InterPro"/>
</dbReference>
<evidence type="ECO:0000313" key="10">
    <source>
        <dbReference type="Proteomes" id="UP000030748"/>
    </source>
</evidence>
<dbReference type="eggNOG" id="ENOG502QQ1M">
    <property type="taxonomic scope" value="Eukaryota"/>
</dbReference>
<dbReference type="AlphaFoldDB" id="A0A022QWE8"/>
<proteinExistence type="inferred from homology"/>
<keyword evidence="6" id="KW-0326">Glycosidase</keyword>
<dbReference type="Pfam" id="PF00332">
    <property type="entry name" value="Glyco_hydro_17"/>
    <property type="match status" value="1"/>
</dbReference>
<keyword evidence="4 8" id="KW-0732">Signal</keyword>
<evidence type="ECO:0000256" key="6">
    <source>
        <dbReference type="ARBA" id="ARBA00023295"/>
    </source>
</evidence>
<accession>A0A022QWE8</accession>
<dbReference type="Proteomes" id="UP000030748">
    <property type="component" value="Unassembled WGS sequence"/>
</dbReference>
<organism evidence="9 10">
    <name type="scientific">Erythranthe guttata</name>
    <name type="common">Yellow monkey flower</name>
    <name type="synonym">Mimulus guttatus</name>
    <dbReference type="NCBI Taxonomy" id="4155"/>
    <lineage>
        <taxon>Eukaryota</taxon>
        <taxon>Viridiplantae</taxon>
        <taxon>Streptophyta</taxon>
        <taxon>Embryophyta</taxon>
        <taxon>Tracheophyta</taxon>
        <taxon>Spermatophyta</taxon>
        <taxon>Magnoliopsida</taxon>
        <taxon>eudicotyledons</taxon>
        <taxon>Gunneridae</taxon>
        <taxon>Pentapetalae</taxon>
        <taxon>asterids</taxon>
        <taxon>lamiids</taxon>
        <taxon>Lamiales</taxon>
        <taxon>Phrymaceae</taxon>
        <taxon>Erythranthe</taxon>
    </lineage>
</organism>
<evidence type="ECO:0000256" key="8">
    <source>
        <dbReference type="SAM" id="SignalP"/>
    </source>
</evidence>
<evidence type="ECO:0000256" key="5">
    <source>
        <dbReference type="ARBA" id="ARBA00022801"/>
    </source>
</evidence>
<comment type="similarity">
    <text evidence="2 7">Belongs to the glycosyl hydrolase 17 family.</text>
</comment>
<dbReference type="STRING" id="4155.A0A022QWE8"/>